<evidence type="ECO:0000313" key="4">
    <source>
        <dbReference type="EMBL" id="VIP01968.1"/>
    </source>
</evidence>
<dbReference type="GO" id="GO:0005509">
    <property type="term" value="F:calcium ion binding"/>
    <property type="evidence" value="ECO:0007669"/>
    <property type="project" value="InterPro"/>
</dbReference>
<evidence type="ECO:0000256" key="1">
    <source>
        <dbReference type="SAM" id="MobiDB-lite"/>
    </source>
</evidence>
<evidence type="ECO:0000313" key="5">
    <source>
        <dbReference type="Proteomes" id="UP000464378"/>
    </source>
</evidence>
<feature type="compositionally biased region" description="Basic and acidic residues" evidence="1">
    <location>
        <begin position="117"/>
        <end position="131"/>
    </location>
</feature>
<dbReference type="EMBL" id="LR586016">
    <property type="protein sequence ID" value="VIP01968.1"/>
    <property type="molecule type" value="Genomic_DNA"/>
</dbReference>
<gene>
    <name evidence="4" type="ORF">GMBLW1_19920</name>
</gene>
<dbReference type="Gene3D" id="1.10.238.10">
    <property type="entry name" value="EF-hand"/>
    <property type="match status" value="1"/>
</dbReference>
<protein>
    <submittedName>
        <fullName evidence="4">Calcium-binding protein:: EF-hand_7</fullName>
    </submittedName>
</protein>
<feature type="domain" description="EF-hand" evidence="3">
    <location>
        <begin position="36"/>
        <end position="71"/>
    </location>
</feature>
<sequence length="137" mass="14423">MTRFLCVAGLFALMLASSAVTTAAQDEKPGKGKGKGGAGMVDRIFDSADANKDGKISKDEYKKWTEEFAARIKEKTGKDLPAPKGSVDDRFAGLDTDKDGFLSKEELAKSFGGRGKGKFEGKGKGKGKADGDAPPSE</sequence>
<feature type="region of interest" description="Disordered" evidence="1">
    <location>
        <begin position="73"/>
        <end position="97"/>
    </location>
</feature>
<dbReference type="SUPFAM" id="SSF47473">
    <property type="entry name" value="EF-hand"/>
    <property type="match status" value="1"/>
</dbReference>
<keyword evidence="5" id="KW-1185">Reference proteome</keyword>
<accession>A0A6C2YK60</accession>
<feature type="region of interest" description="Disordered" evidence="1">
    <location>
        <begin position="21"/>
        <end position="40"/>
    </location>
</feature>
<dbReference type="InterPro" id="IPR018247">
    <property type="entry name" value="EF_Hand_1_Ca_BS"/>
</dbReference>
<dbReference type="InterPro" id="IPR011992">
    <property type="entry name" value="EF-hand-dom_pair"/>
</dbReference>
<reference evidence="4" key="1">
    <citation type="submission" date="2019-04" db="EMBL/GenBank/DDBJ databases">
        <authorList>
            <consortium name="Science for Life Laboratories"/>
        </authorList>
    </citation>
    <scope>NUCLEOTIDE SEQUENCE</scope>
    <source>
        <strain evidence="4">MBLW1</strain>
    </source>
</reference>
<feature type="signal peptide" evidence="2">
    <location>
        <begin position="1"/>
        <end position="23"/>
    </location>
</feature>
<dbReference type="EMBL" id="LR593887">
    <property type="protein sequence ID" value="VTR99990.1"/>
    <property type="molecule type" value="Genomic_DNA"/>
</dbReference>
<evidence type="ECO:0000256" key="2">
    <source>
        <dbReference type="SAM" id="SignalP"/>
    </source>
</evidence>
<feature type="region of interest" description="Disordered" evidence="1">
    <location>
        <begin position="111"/>
        <end position="137"/>
    </location>
</feature>
<dbReference type="InParanoid" id="A0A6C2YK60"/>
<dbReference type="RefSeq" id="WP_197740673.1">
    <property type="nucleotide sequence ID" value="NZ_LR593887.1"/>
</dbReference>
<feature type="compositionally biased region" description="Basic and acidic residues" evidence="1">
    <location>
        <begin position="86"/>
        <end position="97"/>
    </location>
</feature>
<dbReference type="PROSITE" id="PS50222">
    <property type="entry name" value="EF_HAND_2"/>
    <property type="match status" value="2"/>
</dbReference>
<keyword evidence="2" id="KW-0732">Signal</keyword>
<proteinExistence type="predicted"/>
<dbReference type="InterPro" id="IPR002048">
    <property type="entry name" value="EF_hand_dom"/>
</dbReference>
<feature type="domain" description="EF-hand" evidence="3">
    <location>
        <begin position="82"/>
        <end position="117"/>
    </location>
</feature>
<dbReference type="Proteomes" id="UP000464378">
    <property type="component" value="Chromosome"/>
</dbReference>
<feature type="chain" id="PRO_5036172731" evidence="2">
    <location>
        <begin position="24"/>
        <end position="137"/>
    </location>
</feature>
<dbReference type="SMART" id="SM00054">
    <property type="entry name" value="EFh"/>
    <property type="match status" value="2"/>
</dbReference>
<evidence type="ECO:0000259" key="3">
    <source>
        <dbReference type="PROSITE" id="PS50222"/>
    </source>
</evidence>
<dbReference type="KEGG" id="tim:GMBLW1_19920"/>
<dbReference type="AlphaFoldDB" id="A0A6C2YK60"/>
<dbReference type="PROSITE" id="PS00018">
    <property type="entry name" value="EF_HAND_1"/>
    <property type="match status" value="2"/>
</dbReference>
<name>A0A6C2YK60_9BACT</name>
<organism evidence="4">
    <name type="scientific">Tuwongella immobilis</name>
    <dbReference type="NCBI Taxonomy" id="692036"/>
    <lineage>
        <taxon>Bacteria</taxon>
        <taxon>Pseudomonadati</taxon>
        <taxon>Planctomycetota</taxon>
        <taxon>Planctomycetia</taxon>
        <taxon>Gemmatales</taxon>
        <taxon>Gemmataceae</taxon>
        <taxon>Tuwongella</taxon>
    </lineage>
</organism>
<dbReference type="Pfam" id="PF13202">
    <property type="entry name" value="EF-hand_5"/>
    <property type="match status" value="2"/>
</dbReference>